<dbReference type="InterPro" id="IPR033248">
    <property type="entry name" value="Transketolase_C"/>
</dbReference>
<dbReference type="CDD" id="cd02000">
    <property type="entry name" value="TPP_E1_PDC_ADC_BCADC"/>
    <property type="match status" value="1"/>
</dbReference>
<evidence type="ECO:0000259" key="5">
    <source>
        <dbReference type="SMART" id="SM00861"/>
    </source>
</evidence>
<comment type="cofactor">
    <cofactor evidence="1">
        <name>thiamine diphosphate</name>
        <dbReference type="ChEBI" id="CHEBI:58937"/>
    </cofactor>
</comment>
<organism evidence="6">
    <name type="scientific">uncultured Dokdonia sp</name>
    <dbReference type="NCBI Taxonomy" id="575653"/>
    <lineage>
        <taxon>Bacteria</taxon>
        <taxon>Pseudomonadati</taxon>
        <taxon>Bacteroidota</taxon>
        <taxon>Flavobacteriia</taxon>
        <taxon>Flavobacteriales</taxon>
        <taxon>Flavobacteriaceae</taxon>
        <taxon>Dokdonia</taxon>
        <taxon>environmental samples</taxon>
    </lineage>
</organism>
<sequence>MITFGYIKHNLMATHTKTTLSFNYNRGTLDDKVLLQLYRAMLKPRMIEEKMLILLRQGKISKWFSGIGQEAISVGVTSAMRDEEYILPMHRNLGVFTTREIPLYRLFTQWQGKMSGFTKGRDRSFHFGTQEYNIVGMISHLGPQLGVADGIALAHKLREEKAVTAVFTGEGGTSEGDFHEALNVASVWQLPVLFCIENNGYGLSTPTSEQYNCEHLAHRAQGYGMESHIIDGNNILEVYTQISRITEDIRNNPRPVLIEFKTFRMRGHEEASGTKYVPQELMDIWAKKDPLSNYEAYLEQEGILSATVKELYAVEIKNEINEHLEKSYQEEQITPDLNTEMEDVYAPFRFRESVPSNTTEELRLIDAISQGLRQSMEKYDDLVIMGQDVAEYGGVFKITEGFVAQFGKERVRNTPICESAIVETAMGLAINGKKAMMEMQFSDFATSGFNPIVNYLAKSHYRWSQPADVVVRMPCGAGVAAGPFHSQTNEAWFTHTPGLKVVFPAFPADAKGLLATAIEDPNPVLFFEHKKLYRSIRQEVPTDYYTIPLGKAALVREGSQLTIITYGAGVHWALDLLNKRTELSVDLIDLRTLQPLDKESIIASVCKTGKALLLTEDSGFGSIMSDISALIMESCFEKLDAPVKRVTSLDTPIPFDANLEQQYLPLERLESALQELIDY</sequence>
<dbReference type="InterPro" id="IPR001017">
    <property type="entry name" value="DH_E1"/>
</dbReference>
<proteinExistence type="predicted"/>
<evidence type="ECO:0000256" key="4">
    <source>
        <dbReference type="ARBA" id="ARBA00023052"/>
    </source>
</evidence>
<dbReference type="InterPro" id="IPR029061">
    <property type="entry name" value="THDP-binding"/>
</dbReference>
<name>H6RFN2_9FLAO</name>
<dbReference type="Gene3D" id="3.40.50.970">
    <property type="match status" value="2"/>
</dbReference>
<dbReference type="Gene3D" id="3.40.50.920">
    <property type="match status" value="1"/>
</dbReference>
<dbReference type="EMBL" id="FO117591">
    <property type="protein sequence ID" value="CCF99843.1"/>
    <property type="molecule type" value="Genomic_DNA"/>
</dbReference>
<feature type="domain" description="Transketolase-like pyrimidine-binding" evidence="5">
    <location>
        <begin position="362"/>
        <end position="535"/>
    </location>
</feature>
<dbReference type="SUPFAM" id="SSF52518">
    <property type="entry name" value="Thiamin diphosphate-binding fold (THDP-binding)"/>
    <property type="match status" value="2"/>
</dbReference>
<keyword evidence="4" id="KW-0786">Thiamine pyrophosphate</keyword>
<dbReference type="FunFam" id="3.40.50.970:FF:000001">
    <property type="entry name" value="Pyruvate dehydrogenase E1 beta subunit"/>
    <property type="match status" value="1"/>
</dbReference>
<dbReference type="Pfam" id="PF02779">
    <property type="entry name" value="Transket_pyr"/>
    <property type="match status" value="1"/>
</dbReference>
<gene>
    <name evidence="6" type="ORF">VIS_S18CAA120016</name>
</gene>
<reference evidence="6" key="2">
    <citation type="submission" date="2012-02" db="EMBL/GenBank/DDBJ databases">
        <authorList>
            <person name="Genoscope - CEA"/>
        </authorList>
    </citation>
    <scope>NUCLEOTIDE SEQUENCE</scope>
</reference>
<dbReference type="InterPro" id="IPR005475">
    <property type="entry name" value="Transketolase-like_Pyr-bd"/>
</dbReference>
<evidence type="ECO:0000256" key="3">
    <source>
        <dbReference type="ARBA" id="ARBA00023002"/>
    </source>
</evidence>
<dbReference type="Pfam" id="PF02780">
    <property type="entry name" value="Transketolase_C"/>
    <property type="match status" value="1"/>
</dbReference>
<evidence type="ECO:0000256" key="2">
    <source>
        <dbReference type="ARBA" id="ARBA00003906"/>
    </source>
</evidence>
<dbReference type="CDD" id="cd07036">
    <property type="entry name" value="TPP_PYR_E1-PDHc-beta_like"/>
    <property type="match status" value="1"/>
</dbReference>
<protein>
    <submittedName>
        <fullName evidence="6">2-oxoisovalerate dehydrogenase, E1 component, alpha and beta subunit</fullName>
        <ecNumber evidence="6">1.2.4.4</ecNumber>
    </submittedName>
</protein>
<dbReference type="Pfam" id="PF00676">
    <property type="entry name" value="E1_dh"/>
    <property type="match status" value="1"/>
</dbReference>
<dbReference type="SUPFAM" id="SSF52922">
    <property type="entry name" value="TK C-terminal domain-like"/>
    <property type="match status" value="1"/>
</dbReference>
<dbReference type="SMART" id="SM00861">
    <property type="entry name" value="Transket_pyr"/>
    <property type="match status" value="1"/>
</dbReference>
<evidence type="ECO:0000313" key="6">
    <source>
        <dbReference type="EMBL" id="CCF99843.1"/>
    </source>
</evidence>
<dbReference type="PANTHER" id="PTHR43257">
    <property type="entry name" value="PYRUVATE DEHYDROGENASE E1 COMPONENT BETA SUBUNIT"/>
    <property type="match status" value="1"/>
</dbReference>
<dbReference type="EC" id="1.2.4.4" evidence="6"/>
<keyword evidence="3 6" id="KW-0560">Oxidoreductase</keyword>
<accession>H6RFN2</accession>
<dbReference type="FunFam" id="3.40.50.920:FF:000001">
    <property type="entry name" value="Pyruvate dehydrogenase E1 beta subunit"/>
    <property type="match status" value="1"/>
</dbReference>
<dbReference type="InterPro" id="IPR009014">
    <property type="entry name" value="Transketo_C/PFOR_II"/>
</dbReference>
<dbReference type="GO" id="GO:0003863">
    <property type="term" value="F:branched-chain 2-oxo acid dehydrogenase activity"/>
    <property type="evidence" value="ECO:0007669"/>
    <property type="project" value="UniProtKB-EC"/>
</dbReference>
<dbReference type="AlphaFoldDB" id="H6RFN2"/>
<dbReference type="PANTHER" id="PTHR43257:SF2">
    <property type="entry name" value="PYRUVATE DEHYDROGENASE E1 COMPONENT SUBUNIT BETA"/>
    <property type="match status" value="1"/>
</dbReference>
<evidence type="ECO:0000256" key="1">
    <source>
        <dbReference type="ARBA" id="ARBA00001964"/>
    </source>
</evidence>
<reference evidence="6" key="1">
    <citation type="journal article" date="2012" name="Environ. Microbiol.">
        <title>Genomic content of uncultured Bacteroidetes from contrasting oceanic provinces in the North Atlantic Ocean.</title>
        <authorList>
            <person name="Gomez-Pereira P.R."/>
            <person name="Schuler M."/>
            <person name="Fuchs B.M."/>
            <person name="Bennke C."/>
            <person name="Teeling H."/>
            <person name="Waldmann J."/>
            <person name="Richter M."/>
            <person name="Barbe V."/>
            <person name="Bataille E."/>
            <person name="Glockner F.O."/>
            <person name="Amann R."/>
        </authorList>
    </citation>
    <scope>NUCLEOTIDE SEQUENCE</scope>
</reference>
<comment type="function">
    <text evidence="2">E1 component of the 2-oxoglutarate dehydrogenase (OGDH) complex which catalyzes the decarboxylation of 2-oxoglutarate, the first step in the conversion of 2-oxoglutarate to succinyl-CoA and CO(2).</text>
</comment>